<evidence type="ECO:0000256" key="2">
    <source>
        <dbReference type="ARBA" id="ARBA00022771"/>
    </source>
</evidence>
<sequence length="623" mass="68077">MPMPGESHSDAPAAVPLQVAVQSSALPDSANGHAGGDSPKALNCLECKKAATIVCGGCWQAGYCARDHQLTGWVKHRPKCRPWRIARSSVLGRHMIATRDVAAGELLLEDPPLLLGPKNITEPVCLGCYRPVDGSYVCRGCSFPMCGSDCEASEDHQVECKAVKESGVSVKVTVFGEINSMYECITPLRILSLRDSNPMVWNKLLSLESNLDKRGGTEVAAITQQTVVDIIHDRLRLEDEFDAELIQKVLGIIDTNAFEIRLPDSSIQGIYGNAAILEHNCVANTHRTFDADLNLVVRAAVPIKRGQHLSSCYTDPLTTSFTRQDHLRSSKYFTCQCDRCLDPTELKTFLSALKCSDCATKQAAEKATAKKAADSQPVGRGLRGARRGGVMNRVSQFQTGGGRGQASGGAEGGAGDEGPGPWIVAEDPTSPSSNWRCLACGHSSTDDYPSKITDVVAEEAEELENSPTVATCEAFLEKWGHLFHPDHAIFLNIKYALLHLYGSEEGYELDSLSPIDLTRKEELCRQVLKVADILLPGITRLRGSVLYELYQALFYKARALFMVGAASSEQARRLAMSAMTALKECVRVLSYEPEVQPEGQLGLEAKEEVKQLEEWIKDEGWKY</sequence>
<keyword evidence="8" id="KW-1185">Reference proteome</keyword>
<reference evidence="7 8" key="2">
    <citation type="submission" date="2019-01" db="EMBL/GenBank/DDBJ databases">
        <title>The decoding of complex shrimp genome reveals the adaptation for benthos swimmer, frequently molting mechanism and breeding impact on genome.</title>
        <authorList>
            <person name="Sun Y."/>
            <person name="Gao Y."/>
            <person name="Yu Y."/>
        </authorList>
    </citation>
    <scope>NUCLEOTIDE SEQUENCE [LARGE SCALE GENOMIC DNA]</scope>
    <source>
        <tissue evidence="7">Muscle</tissue>
    </source>
</reference>
<dbReference type="GO" id="GO:0008270">
    <property type="term" value="F:zinc ion binding"/>
    <property type="evidence" value="ECO:0007669"/>
    <property type="project" value="UniProtKB-KW"/>
</dbReference>
<evidence type="ECO:0000256" key="5">
    <source>
        <dbReference type="SAM" id="MobiDB-lite"/>
    </source>
</evidence>
<evidence type="ECO:0000256" key="4">
    <source>
        <dbReference type="PROSITE-ProRule" id="PRU00134"/>
    </source>
</evidence>
<evidence type="ECO:0000256" key="3">
    <source>
        <dbReference type="ARBA" id="ARBA00022833"/>
    </source>
</evidence>
<evidence type="ECO:0000313" key="7">
    <source>
        <dbReference type="EMBL" id="ROT74364.1"/>
    </source>
</evidence>
<dbReference type="PROSITE" id="PS50865">
    <property type="entry name" value="ZF_MYND_2"/>
    <property type="match status" value="1"/>
</dbReference>
<reference evidence="7 8" key="1">
    <citation type="submission" date="2018-04" db="EMBL/GenBank/DDBJ databases">
        <authorList>
            <person name="Zhang X."/>
            <person name="Yuan J."/>
            <person name="Li F."/>
            <person name="Xiang J."/>
        </authorList>
    </citation>
    <scope>NUCLEOTIDE SEQUENCE [LARGE SCALE GENOMIC DNA]</scope>
    <source>
        <tissue evidence="7">Muscle</tissue>
    </source>
</reference>
<dbReference type="SUPFAM" id="SSF82199">
    <property type="entry name" value="SET domain"/>
    <property type="match status" value="1"/>
</dbReference>
<dbReference type="InterPro" id="IPR002893">
    <property type="entry name" value="Znf_MYND"/>
</dbReference>
<evidence type="ECO:0000256" key="1">
    <source>
        <dbReference type="ARBA" id="ARBA00022723"/>
    </source>
</evidence>
<accession>A0A3R7PK09</accession>
<dbReference type="OrthoDB" id="265717at2759"/>
<dbReference type="Gene3D" id="2.170.270.10">
    <property type="entry name" value="SET domain"/>
    <property type="match status" value="1"/>
</dbReference>
<dbReference type="Gene3D" id="1.10.220.160">
    <property type="match status" value="1"/>
</dbReference>
<dbReference type="InterPro" id="IPR053010">
    <property type="entry name" value="SET_SmydA-8"/>
</dbReference>
<gene>
    <name evidence="7" type="ORF">C7M84_007107</name>
</gene>
<keyword evidence="1" id="KW-0479">Metal-binding</keyword>
<keyword evidence="3" id="KW-0862">Zinc</keyword>
<evidence type="ECO:0000313" key="8">
    <source>
        <dbReference type="Proteomes" id="UP000283509"/>
    </source>
</evidence>
<dbReference type="CDD" id="cd20071">
    <property type="entry name" value="SET_SMYD"/>
    <property type="match status" value="1"/>
</dbReference>
<feature type="compositionally biased region" description="Gly residues" evidence="5">
    <location>
        <begin position="399"/>
        <end position="418"/>
    </location>
</feature>
<keyword evidence="2 4" id="KW-0863">Zinc-finger</keyword>
<dbReference type="InterPro" id="IPR046341">
    <property type="entry name" value="SET_dom_sf"/>
</dbReference>
<dbReference type="STRING" id="6689.A0A3R7PK09"/>
<evidence type="ECO:0000259" key="6">
    <source>
        <dbReference type="PROSITE" id="PS50865"/>
    </source>
</evidence>
<protein>
    <recommendedName>
        <fullName evidence="6">MYND-type domain-containing protein</fullName>
    </recommendedName>
</protein>
<dbReference type="AlphaFoldDB" id="A0A3R7PK09"/>
<dbReference type="Pfam" id="PF01753">
    <property type="entry name" value="zf-MYND"/>
    <property type="match status" value="1"/>
</dbReference>
<feature type="domain" description="MYND-type" evidence="6">
    <location>
        <begin position="44"/>
        <end position="80"/>
    </location>
</feature>
<organism evidence="7 8">
    <name type="scientific">Penaeus vannamei</name>
    <name type="common">Whiteleg shrimp</name>
    <name type="synonym">Litopenaeus vannamei</name>
    <dbReference type="NCBI Taxonomy" id="6689"/>
    <lineage>
        <taxon>Eukaryota</taxon>
        <taxon>Metazoa</taxon>
        <taxon>Ecdysozoa</taxon>
        <taxon>Arthropoda</taxon>
        <taxon>Crustacea</taxon>
        <taxon>Multicrustacea</taxon>
        <taxon>Malacostraca</taxon>
        <taxon>Eumalacostraca</taxon>
        <taxon>Eucarida</taxon>
        <taxon>Decapoda</taxon>
        <taxon>Dendrobranchiata</taxon>
        <taxon>Penaeoidea</taxon>
        <taxon>Penaeidae</taxon>
        <taxon>Penaeus</taxon>
    </lineage>
</organism>
<dbReference type="PANTHER" id="PTHR46455:SF1">
    <property type="entry name" value="SET AND MYND DOMAIN CONTAINING, ARTHROPOD-SPECIFIC, MEMBER 2"/>
    <property type="match status" value="1"/>
</dbReference>
<comment type="caution">
    <text evidence="7">The sequence shown here is derived from an EMBL/GenBank/DDBJ whole genome shotgun (WGS) entry which is preliminary data.</text>
</comment>
<feature type="region of interest" description="Disordered" evidence="5">
    <location>
        <begin position="366"/>
        <end position="430"/>
    </location>
</feature>
<proteinExistence type="predicted"/>
<dbReference type="Gene3D" id="6.10.140.2220">
    <property type="match status" value="2"/>
</dbReference>
<dbReference type="EMBL" id="QCYY01001906">
    <property type="protein sequence ID" value="ROT74364.1"/>
    <property type="molecule type" value="Genomic_DNA"/>
</dbReference>
<name>A0A3R7PK09_PENVA</name>
<dbReference type="Proteomes" id="UP000283509">
    <property type="component" value="Unassembled WGS sequence"/>
</dbReference>
<dbReference type="PROSITE" id="PS01360">
    <property type="entry name" value="ZF_MYND_1"/>
    <property type="match status" value="1"/>
</dbReference>
<dbReference type="PANTHER" id="PTHR46455">
    <property type="entry name" value="SET AND MYND DOMAIN CONTAINING, ARTHROPOD-SPECIFIC, MEMBER 4, ISOFORM A"/>
    <property type="match status" value="1"/>
</dbReference>